<dbReference type="EMBL" id="JBHRYQ010000001">
    <property type="protein sequence ID" value="MFC3810418.1"/>
    <property type="molecule type" value="Genomic_DNA"/>
</dbReference>
<organism evidence="2 3">
    <name type="scientific">Lacihabitans lacunae</name>
    <dbReference type="NCBI Taxonomy" id="1028214"/>
    <lineage>
        <taxon>Bacteria</taxon>
        <taxon>Pseudomonadati</taxon>
        <taxon>Bacteroidota</taxon>
        <taxon>Cytophagia</taxon>
        <taxon>Cytophagales</taxon>
        <taxon>Leadbetterellaceae</taxon>
        <taxon>Lacihabitans</taxon>
    </lineage>
</organism>
<protein>
    <submittedName>
        <fullName evidence="2">DUF983 domain-containing protein</fullName>
    </submittedName>
</protein>
<dbReference type="InterPro" id="IPR009325">
    <property type="entry name" value="DUF983"/>
</dbReference>
<keyword evidence="1" id="KW-0812">Transmembrane</keyword>
<evidence type="ECO:0000256" key="1">
    <source>
        <dbReference type="SAM" id="Phobius"/>
    </source>
</evidence>
<keyword evidence="1" id="KW-0472">Membrane</keyword>
<sequence>MSKIINVLANRCPQCEEGNMFVSTNPYKKGEMTTMNKYCPKCNFNFEPEVGYYYGAMFVSYVLNVALFVIATVAFYVFFEDKVNSLWYMVGYVFLTFLLIPVLFRLSRSMWLHVFYKEKREVKA</sequence>
<name>A0ABV7YWW9_9BACT</name>
<dbReference type="Proteomes" id="UP001595616">
    <property type="component" value="Unassembled WGS sequence"/>
</dbReference>
<feature type="transmembrane region" description="Helical" evidence="1">
    <location>
        <begin position="51"/>
        <end position="79"/>
    </location>
</feature>
<dbReference type="RefSeq" id="WP_379836539.1">
    <property type="nucleotide sequence ID" value="NZ_JBHRYQ010000001.1"/>
</dbReference>
<keyword evidence="1" id="KW-1133">Transmembrane helix</keyword>
<evidence type="ECO:0000313" key="2">
    <source>
        <dbReference type="EMBL" id="MFC3810418.1"/>
    </source>
</evidence>
<proteinExistence type="predicted"/>
<evidence type="ECO:0000313" key="3">
    <source>
        <dbReference type="Proteomes" id="UP001595616"/>
    </source>
</evidence>
<gene>
    <name evidence="2" type="ORF">ACFOOI_07135</name>
</gene>
<comment type="caution">
    <text evidence="2">The sequence shown here is derived from an EMBL/GenBank/DDBJ whole genome shotgun (WGS) entry which is preliminary data.</text>
</comment>
<reference evidence="3" key="1">
    <citation type="journal article" date="2019" name="Int. J. Syst. Evol. Microbiol.">
        <title>The Global Catalogue of Microorganisms (GCM) 10K type strain sequencing project: providing services to taxonomists for standard genome sequencing and annotation.</title>
        <authorList>
            <consortium name="The Broad Institute Genomics Platform"/>
            <consortium name="The Broad Institute Genome Sequencing Center for Infectious Disease"/>
            <person name="Wu L."/>
            <person name="Ma J."/>
        </authorList>
    </citation>
    <scope>NUCLEOTIDE SEQUENCE [LARGE SCALE GENOMIC DNA]</scope>
    <source>
        <strain evidence="3">CECT 7956</strain>
    </source>
</reference>
<accession>A0ABV7YWW9</accession>
<keyword evidence="3" id="KW-1185">Reference proteome</keyword>
<dbReference type="Pfam" id="PF06170">
    <property type="entry name" value="DUF983"/>
    <property type="match status" value="1"/>
</dbReference>
<feature type="transmembrane region" description="Helical" evidence="1">
    <location>
        <begin position="85"/>
        <end position="104"/>
    </location>
</feature>